<feature type="chain" id="PRO_5021942552" description="Lipocalin-like domain-containing protein" evidence="1">
    <location>
        <begin position="24"/>
        <end position="166"/>
    </location>
</feature>
<organism evidence="2 3">
    <name type="scientific">Fluviicola chungangensis</name>
    <dbReference type="NCBI Taxonomy" id="2597671"/>
    <lineage>
        <taxon>Bacteria</taxon>
        <taxon>Pseudomonadati</taxon>
        <taxon>Bacteroidota</taxon>
        <taxon>Flavobacteriia</taxon>
        <taxon>Flavobacteriales</taxon>
        <taxon>Crocinitomicaceae</taxon>
        <taxon>Fluviicola</taxon>
    </lineage>
</organism>
<proteinExistence type="predicted"/>
<gene>
    <name evidence="2" type="ORF">FO442_00155</name>
</gene>
<comment type="caution">
    <text evidence="2">The sequence shown here is derived from an EMBL/GenBank/DDBJ whole genome shotgun (WGS) entry which is preliminary data.</text>
</comment>
<protein>
    <recommendedName>
        <fullName evidence="4">Lipocalin-like domain-containing protein</fullName>
    </recommendedName>
</protein>
<dbReference type="EMBL" id="VLPL01000001">
    <property type="protein sequence ID" value="TSJ47574.1"/>
    <property type="molecule type" value="Genomic_DNA"/>
</dbReference>
<feature type="signal peptide" evidence="1">
    <location>
        <begin position="1"/>
        <end position="23"/>
    </location>
</feature>
<reference evidence="2 3" key="1">
    <citation type="submission" date="2019-07" db="EMBL/GenBank/DDBJ databases">
        <authorList>
            <person name="Huq M.A."/>
        </authorList>
    </citation>
    <scope>NUCLEOTIDE SEQUENCE [LARGE SCALE GENOMIC DNA]</scope>
    <source>
        <strain evidence="2 3">MAH-3</strain>
    </source>
</reference>
<accession>A0A556N5V4</accession>
<name>A0A556N5V4_9FLAO</name>
<dbReference type="OrthoDB" id="1473236at2"/>
<evidence type="ECO:0000256" key="1">
    <source>
        <dbReference type="SAM" id="SignalP"/>
    </source>
</evidence>
<evidence type="ECO:0000313" key="3">
    <source>
        <dbReference type="Proteomes" id="UP000316008"/>
    </source>
</evidence>
<dbReference type="PROSITE" id="PS51257">
    <property type="entry name" value="PROKAR_LIPOPROTEIN"/>
    <property type="match status" value="1"/>
</dbReference>
<keyword evidence="1" id="KW-0732">Signal</keyword>
<dbReference type="Proteomes" id="UP000316008">
    <property type="component" value="Unassembled WGS sequence"/>
</dbReference>
<evidence type="ECO:0000313" key="2">
    <source>
        <dbReference type="EMBL" id="TSJ47574.1"/>
    </source>
</evidence>
<evidence type="ECO:0008006" key="4">
    <source>
        <dbReference type="Google" id="ProtNLM"/>
    </source>
</evidence>
<dbReference type="AlphaFoldDB" id="A0A556N5V4"/>
<dbReference type="RefSeq" id="WP_144331110.1">
    <property type="nucleotide sequence ID" value="NZ_VLPL01000001.1"/>
</dbReference>
<keyword evidence="3" id="KW-1185">Reference proteome</keyword>
<sequence>MGFIKRYQLLIPAFIVGVSMFFACTKEKTPTPVTPEPTKWEKIAGHYKVYDTTGVYLYDMDLIHSHNNATNRDSIRFENFDGEFTFTTQQEETSNAPMNIAIGVHNLLYDSNSKRWRIFGPSYLDYNNYSNDTINLRFDKTNINYYISDLTPYYACDCKQIAVKQH</sequence>